<name>A0AAP9Y7Z6_9ACTO</name>
<dbReference type="AlphaFoldDB" id="A0AAP9Y7Z6"/>
<protein>
    <submittedName>
        <fullName evidence="1">RloB domain-containing protein</fullName>
    </submittedName>
</protein>
<dbReference type="Pfam" id="PF13707">
    <property type="entry name" value="RloB"/>
    <property type="match status" value="1"/>
</dbReference>
<dbReference type="EMBL" id="CP066065">
    <property type="protein sequence ID" value="QQC43565.1"/>
    <property type="molecule type" value="Genomic_DNA"/>
</dbReference>
<dbReference type="RefSeq" id="WP_074633428.1">
    <property type="nucleotide sequence ID" value="NZ_CP066065.1"/>
</dbReference>
<evidence type="ECO:0000313" key="1">
    <source>
        <dbReference type="EMBL" id="QQC43565.1"/>
    </source>
</evidence>
<proteinExistence type="predicted"/>
<keyword evidence="2" id="KW-1185">Reference proteome</keyword>
<evidence type="ECO:0000313" key="2">
    <source>
        <dbReference type="Proteomes" id="UP000595220"/>
    </source>
</evidence>
<gene>
    <name evidence="1" type="ORF">I6H42_07190</name>
</gene>
<sequence length="194" mass="22425">MGRRDPRKSRHAKQLKTHYAVFTEGLVTERQYLELLLKHLRPRHAAFSIKPIGKDPSRIFTEYRKAERRGDFDRAILVVDVDQHHKLDTVLRDCRSSTAVDAIVTNPCFELWLLWHATDRRGYTETRECVRLARINNLTGDKDLNTKFPIASFPEAVKRAQQAWSELAPNKKGPNPSSAMPWLIDLMTSTHHNS</sequence>
<dbReference type="InterPro" id="IPR025591">
    <property type="entry name" value="RloB"/>
</dbReference>
<reference evidence="1 2" key="1">
    <citation type="submission" date="2020-12" db="EMBL/GenBank/DDBJ databases">
        <title>FDA dAtabase for Regulatory Grade micrObial Sequences (FDA-ARGOS): Supporting development and validation of Infectious Disease Dx tests.</title>
        <authorList>
            <person name="Sproer C."/>
            <person name="Gronow S."/>
            <person name="Severitt S."/>
            <person name="Schroder I."/>
            <person name="Tallon L."/>
            <person name="Sadzewicz L."/>
            <person name="Zhao X."/>
            <person name="Boylan J."/>
            <person name="Ott S."/>
            <person name="Bowen H."/>
            <person name="Vavikolanu K."/>
            <person name="Mehta A."/>
            <person name="Aluvathingal J."/>
            <person name="Nadendla S."/>
            <person name="Lowell S."/>
            <person name="Myers T."/>
            <person name="Yan Y."/>
            <person name="Sichtig H."/>
        </authorList>
    </citation>
    <scope>NUCLEOTIDE SEQUENCE [LARGE SCALE GENOMIC DNA]</scope>
    <source>
        <strain evidence="1 2">FDAARGOS_985</strain>
    </source>
</reference>
<accession>A0AAP9Y7Z6</accession>
<dbReference type="Proteomes" id="UP000595220">
    <property type="component" value="Chromosome"/>
</dbReference>
<organism evidence="1 2">
    <name type="scientific">Schaalia meyeri</name>
    <dbReference type="NCBI Taxonomy" id="52773"/>
    <lineage>
        <taxon>Bacteria</taxon>
        <taxon>Bacillati</taxon>
        <taxon>Actinomycetota</taxon>
        <taxon>Actinomycetes</taxon>
        <taxon>Actinomycetales</taxon>
        <taxon>Actinomycetaceae</taxon>
        <taxon>Schaalia</taxon>
    </lineage>
</organism>